<proteinExistence type="predicted"/>
<feature type="region of interest" description="Disordered" evidence="4">
    <location>
        <begin position="51"/>
        <end position="87"/>
    </location>
</feature>
<feature type="region of interest" description="Disordered" evidence="4">
    <location>
        <begin position="1"/>
        <end position="20"/>
    </location>
</feature>
<dbReference type="EMBL" id="VJMJ01000056">
    <property type="protein sequence ID" value="KAF0739924.1"/>
    <property type="molecule type" value="Genomic_DNA"/>
</dbReference>
<keyword evidence="6" id="KW-1185">Reference proteome</keyword>
<dbReference type="PANTHER" id="PTHR31442">
    <property type="entry name" value="HOMEODOMAIN-LIKE SUPERFAMILY PROTEIN-RELATED"/>
    <property type="match status" value="1"/>
</dbReference>
<dbReference type="VEuPathDB" id="FungiDB:AeMF1_011266"/>
<sequence length="493" mass="53606">MSNNKSTVPNASANSKMLDMTTMRANNKVDRSLKSNQADHHHLNHAANALGHIHPPNEATSADSGVSDASQAGGGTGSGTNNGTGRKYERRTKRFIWPDELHRLFVAAVFDVGLKNASPKALLTLMGTPACMSGLTTEHLKSHLQKYRLNYDRSRVEFLKFFDESVNESNKQQKRKGKVMPQGAVTSLFPIIPKRKRSSEDLDEASSDEVDGPDDKVSKVVAATTNITRQLDVQSKTLQMQAQFQEEIQQQLFEQAVLQRKLQEKLAEVTVRQGDSPLDNHLQQHPIIAALAPTSLSRTTSFNSSTGAPAPQMSSRPSTTSLQDQLNQLAQFPMLSTGGFISPALTPGMDPTQQAPPPHGTSGFSLDQQNASRIQMQLALGMQQQMRLHQQMLQRKVEVSQSSTSAGASTTTTSVSGAASATTPASISPPAATNGSTRLQSFRHQLEVDWPEHKDDDQATAAMAPSAADASMQEFAWDSIDVDMNDDLFGFLK</sequence>
<dbReference type="Gene3D" id="1.10.10.60">
    <property type="entry name" value="Homeodomain-like"/>
    <property type="match status" value="1"/>
</dbReference>
<feature type="region of interest" description="Disordered" evidence="4">
    <location>
        <begin position="197"/>
        <end position="216"/>
    </location>
</feature>
<reference evidence="5 6" key="1">
    <citation type="submission" date="2019-07" db="EMBL/GenBank/DDBJ databases">
        <title>Genomics analysis of Aphanomyces spp. identifies a new class of oomycete effector associated with host adaptation.</title>
        <authorList>
            <person name="Gaulin E."/>
        </authorList>
    </citation>
    <scope>NUCLEOTIDE SEQUENCE [LARGE SCALE GENOMIC DNA]</scope>
    <source>
        <strain evidence="5 6">ATCC 201684</strain>
    </source>
</reference>
<dbReference type="AlphaFoldDB" id="A0A6G0XID9"/>
<dbReference type="GO" id="GO:0003677">
    <property type="term" value="F:DNA binding"/>
    <property type="evidence" value="ECO:0007669"/>
    <property type="project" value="InterPro"/>
</dbReference>
<evidence type="ECO:0000256" key="3">
    <source>
        <dbReference type="ARBA" id="ARBA00023242"/>
    </source>
</evidence>
<gene>
    <name evidence="5" type="ORF">Ae201684_004507</name>
</gene>
<feature type="region of interest" description="Disordered" evidence="4">
    <location>
        <begin position="298"/>
        <end position="322"/>
    </location>
</feature>
<dbReference type="SUPFAM" id="SSF46689">
    <property type="entry name" value="Homeodomain-like"/>
    <property type="match status" value="1"/>
</dbReference>
<feature type="compositionally biased region" description="Acidic residues" evidence="4">
    <location>
        <begin position="201"/>
        <end position="212"/>
    </location>
</feature>
<dbReference type="GO" id="GO:0003700">
    <property type="term" value="F:DNA-binding transcription factor activity"/>
    <property type="evidence" value="ECO:0007669"/>
    <property type="project" value="InterPro"/>
</dbReference>
<name>A0A6G0XID9_9STRA</name>
<dbReference type="FunFam" id="1.10.10.60:FF:000007">
    <property type="entry name" value="Two-component response regulator"/>
    <property type="match status" value="1"/>
</dbReference>
<feature type="region of interest" description="Disordered" evidence="4">
    <location>
        <begin position="340"/>
        <end position="366"/>
    </location>
</feature>
<dbReference type="InterPro" id="IPR009057">
    <property type="entry name" value="Homeodomain-like_sf"/>
</dbReference>
<dbReference type="InterPro" id="IPR044841">
    <property type="entry name" value="LUX/BOA-like"/>
</dbReference>
<evidence type="ECO:0008006" key="7">
    <source>
        <dbReference type="Google" id="ProtNLM"/>
    </source>
</evidence>
<feature type="compositionally biased region" description="Low complexity" evidence="4">
    <location>
        <begin position="402"/>
        <end position="433"/>
    </location>
</feature>
<keyword evidence="2" id="KW-0804">Transcription</keyword>
<evidence type="ECO:0000313" key="5">
    <source>
        <dbReference type="EMBL" id="KAF0739924.1"/>
    </source>
</evidence>
<organism evidence="5 6">
    <name type="scientific">Aphanomyces euteiches</name>
    <dbReference type="NCBI Taxonomy" id="100861"/>
    <lineage>
        <taxon>Eukaryota</taxon>
        <taxon>Sar</taxon>
        <taxon>Stramenopiles</taxon>
        <taxon>Oomycota</taxon>
        <taxon>Saprolegniomycetes</taxon>
        <taxon>Saprolegniales</taxon>
        <taxon>Verrucalvaceae</taxon>
        <taxon>Aphanomyces</taxon>
    </lineage>
</organism>
<dbReference type="PANTHER" id="PTHR31442:SF29">
    <property type="entry name" value="HOMEODOMAIN-LIKE SUPERFAMILY PROTEIN"/>
    <property type="match status" value="1"/>
</dbReference>
<evidence type="ECO:0000256" key="2">
    <source>
        <dbReference type="ARBA" id="ARBA00023163"/>
    </source>
</evidence>
<feature type="region of interest" description="Disordered" evidence="4">
    <location>
        <begin position="397"/>
        <end position="437"/>
    </location>
</feature>
<keyword evidence="1" id="KW-0805">Transcription regulation</keyword>
<dbReference type="Proteomes" id="UP000481153">
    <property type="component" value="Unassembled WGS sequence"/>
</dbReference>
<evidence type="ECO:0000256" key="1">
    <source>
        <dbReference type="ARBA" id="ARBA00023015"/>
    </source>
</evidence>
<comment type="caution">
    <text evidence="5">The sequence shown here is derived from an EMBL/GenBank/DDBJ whole genome shotgun (WGS) entry which is preliminary data.</text>
</comment>
<accession>A0A6G0XID9</accession>
<evidence type="ECO:0000313" key="6">
    <source>
        <dbReference type="Proteomes" id="UP000481153"/>
    </source>
</evidence>
<dbReference type="InterPro" id="IPR006447">
    <property type="entry name" value="Myb_dom_plants"/>
</dbReference>
<protein>
    <recommendedName>
        <fullName evidence="7">Myb-like domain-containing protein</fullName>
    </recommendedName>
</protein>
<feature type="compositionally biased region" description="Gly residues" evidence="4">
    <location>
        <begin position="72"/>
        <end position="82"/>
    </location>
</feature>
<dbReference type="NCBIfam" id="TIGR01557">
    <property type="entry name" value="myb_SHAQKYF"/>
    <property type="match status" value="1"/>
</dbReference>
<feature type="compositionally biased region" description="Polar residues" evidence="4">
    <location>
        <begin position="58"/>
        <end position="70"/>
    </location>
</feature>
<keyword evidence="3" id="KW-0539">Nucleus</keyword>
<evidence type="ECO:0000256" key="4">
    <source>
        <dbReference type="SAM" id="MobiDB-lite"/>
    </source>
</evidence>
<feature type="compositionally biased region" description="Polar residues" evidence="4">
    <location>
        <begin position="1"/>
        <end position="15"/>
    </location>
</feature>